<evidence type="ECO:0000256" key="2">
    <source>
        <dbReference type="ARBA" id="ARBA00014783"/>
    </source>
</evidence>
<dbReference type="AlphaFoldDB" id="A0A2P6MLL3"/>
<evidence type="ECO:0000256" key="7">
    <source>
        <dbReference type="ARBA" id="ARBA00022683"/>
    </source>
</evidence>
<dbReference type="EMBL" id="PVNS01000001">
    <property type="protein sequence ID" value="PRO67153.1"/>
    <property type="molecule type" value="Genomic_DNA"/>
</dbReference>
<name>A0A2P6MLL3_ALKUR</name>
<dbReference type="RefSeq" id="WP_105957539.1">
    <property type="nucleotide sequence ID" value="NZ_PVNS01000001.1"/>
</dbReference>
<dbReference type="InterPro" id="IPR016152">
    <property type="entry name" value="PTrfase/Anion_transptr"/>
</dbReference>
<keyword evidence="8" id="KW-0418">Kinase</keyword>
<dbReference type="GO" id="GO:0016301">
    <property type="term" value="F:kinase activity"/>
    <property type="evidence" value="ECO:0007669"/>
    <property type="project" value="UniProtKB-KW"/>
</dbReference>
<dbReference type="PROSITE" id="PS00372">
    <property type="entry name" value="PTS_EIIA_TYPE_2_HIS"/>
    <property type="match status" value="1"/>
</dbReference>
<sequence length="146" mass="15806">MTKAILPEENIRLNAHFSSQEEAIRAAGEILQEGGYVDEAYIAKMFEREEITSTFMGNYVAIPHGTDDAKSSVHASGLSVLQVPDGVPYGDGNTAKLIFGIAGKDGEHLEILSKIAILCSEEANIEKMLQASTKAELLDMFSEVES</sequence>
<proteinExistence type="predicted"/>
<evidence type="ECO:0000256" key="10">
    <source>
        <dbReference type="ARBA" id="ARBA00030956"/>
    </source>
</evidence>
<dbReference type="PROSITE" id="PS51094">
    <property type="entry name" value="PTS_EIIA_TYPE_2"/>
    <property type="match status" value="1"/>
</dbReference>
<keyword evidence="3" id="KW-0813">Transport</keyword>
<comment type="function">
    <text evidence="1">The phosphoenolpyruvate-dependent sugar phosphotransferase system (sugar PTS), a major carbohydrate active transport system, catalyzes the phosphorylation of incoming sugar substrates concomitantly with their translocation across the cell membrane. The enzyme II CmtAB PTS system is involved in D-mannitol transport.</text>
</comment>
<dbReference type="GO" id="GO:0009401">
    <property type="term" value="P:phosphoenolpyruvate-dependent sugar phosphotransferase system"/>
    <property type="evidence" value="ECO:0007669"/>
    <property type="project" value="UniProtKB-KW"/>
</dbReference>
<keyword evidence="7" id="KW-0598">Phosphotransferase system</keyword>
<keyword evidence="14" id="KW-1185">Reference proteome</keyword>
<feature type="domain" description="PTS EIIA type-2" evidence="12">
    <location>
        <begin position="4"/>
        <end position="144"/>
    </location>
</feature>
<evidence type="ECO:0000256" key="6">
    <source>
        <dbReference type="ARBA" id="ARBA00022679"/>
    </source>
</evidence>
<evidence type="ECO:0000313" key="14">
    <source>
        <dbReference type="Proteomes" id="UP000243650"/>
    </source>
</evidence>
<dbReference type="PANTHER" id="PTHR30181:SF2">
    <property type="entry name" value="PTS SYSTEM MANNITOL-SPECIFIC EIICBA COMPONENT"/>
    <property type="match status" value="1"/>
</dbReference>
<comment type="caution">
    <text evidence="13">The sequence shown here is derived from an EMBL/GenBank/DDBJ whole genome shotgun (WGS) entry which is preliminary data.</text>
</comment>
<dbReference type="Proteomes" id="UP000243650">
    <property type="component" value="Unassembled WGS sequence"/>
</dbReference>
<evidence type="ECO:0000256" key="8">
    <source>
        <dbReference type="ARBA" id="ARBA00022777"/>
    </source>
</evidence>
<reference evidence="13 14" key="1">
    <citation type="submission" date="2018-03" db="EMBL/GenBank/DDBJ databases">
        <title>Bacillus urumqiensis sp. nov., a moderately haloalkaliphilic bacterium isolated from a salt lake.</title>
        <authorList>
            <person name="Zhao B."/>
            <person name="Liao Z."/>
        </authorList>
    </citation>
    <scope>NUCLEOTIDE SEQUENCE [LARGE SCALE GENOMIC DNA]</scope>
    <source>
        <strain evidence="13 14">BZ-SZ-XJ18</strain>
    </source>
</reference>
<keyword evidence="5" id="KW-0762">Sugar transport</keyword>
<dbReference type="OrthoDB" id="1640042at2"/>
<dbReference type="GO" id="GO:0090563">
    <property type="term" value="F:protein-phosphocysteine-sugar phosphotransferase activity"/>
    <property type="evidence" value="ECO:0007669"/>
    <property type="project" value="TreeGrafter"/>
</dbReference>
<evidence type="ECO:0000256" key="11">
    <source>
        <dbReference type="ARBA" id="ARBA00030962"/>
    </source>
</evidence>
<evidence type="ECO:0000313" key="13">
    <source>
        <dbReference type="EMBL" id="PRO67153.1"/>
    </source>
</evidence>
<evidence type="ECO:0000256" key="1">
    <source>
        <dbReference type="ARBA" id="ARBA00002434"/>
    </source>
</evidence>
<keyword evidence="6" id="KW-0808">Transferase</keyword>
<protein>
    <recommendedName>
        <fullName evidence="2">Mannitol-specific phosphotransferase enzyme IIA component</fullName>
    </recommendedName>
    <alternativeName>
        <fullName evidence="10">EIIA</fullName>
    </alternativeName>
    <alternativeName>
        <fullName evidence="11">EIII</fullName>
    </alternativeName>
    <alternativeName>
        <fullName evidence="9">PTS system mannitol-specific EIIA component</fullName>
    </alternativeName>
</protein>
<dbReference type="PANTHER" id="PTHR30181">
    <property type="entry name" value="MANNITOL PERMEASE IIC COMPONENT"/>
    <property type="match status" value="1"/>
</dbReference>
<accession>A0A2P6MLL3</accession>
<organism evidence="13 14">
    <name type="scientific">Alkalicoccus urumqiensis</name>
    <name type="common">Bacillus urumqiensis</name>
    <dbReference type="NCBI Taxonomy" id="1548213"/>
    <lineage>
        <taxon>Bacteria</taxon>
        <taxon>Bacillati</taxon>
        <taxon>Bacillota</taxon>
        <taxon>Bacilli</taxon>
        <taxon>Bacillales</taxon>
        <taxon>Bacillaceae</taxon>
        <taxon>Alkalicoccus</taxon>
    </lineage>
</organism>
<dbReference type="SUPFAM" id="SSF55804">
    <property type="entry name" value="Phoshotransferase/anion transport protein"/>
    <property type="match status" value="1"/>
</dbReference>
<dbReference type="GO" id="GO:0005886">
    <property type="term" value="C:plasma membrane"/>
    <property type="evidence" value="ECO:0007669"/>
    <property type="project" value="TreeGrafter"/>
</dbReference>
<evidence type="ECO:0000256" key="5">
    <source>
        <dbReference type="ARBA" id="ARBA00022597"/>
    </source>
</evidence>
<gene>
    <name evidence="13" type="ORF">C6I21_00885</name>
</gene>
<dbReference type="InterPro" id="IPR002178">
    <property type="entry name" value="PTS_EIIA_type-2_dom"/>
</dbReference>
<evidence type="ECO:0000256" key="9">
    <source>
        <dbReference type="ARBA" id="ARBA00029908"/>
    </source>
</evidence>
<dbReference type="InterPro" id="IPR050893">
    <property type="entry name" value="Sugar_PTS"/>
</dbReference>
<dbReference type="CDD" id="cd00211">
    <property type="entry name" value="PTS_IIA_fru"/>
    <property type="match status" value="1"/>
</dbReference>
<evidence type="ECO:0000256" key="3">
    <source>
        <dbReference type="ARBA" id="ARBA00022448"/>
    </source>
</evidence>
<dbReference type="Pfam" id="PF00359">
    <property type="entry name" value="PTS_EIIA_2"/>
    <property type="match status" value="1"/>
</dbReference>
<dbReference type="Gene3D" id="3.40.930.10">
    <property type="entry name" value="Mannitol-specific EII, Chain A"/>
    <property type="match status" value="1"/>
</dbReference>
<evidence type="ECO:0000259" key="12">
    <source>
        <dbReference type="PROSITE" id="PS51094"/>
    </source>
</evidence>
<keyword evidence="4" id="KW-0597">Phosphoprotein</keyword>
<evidence type="ECO:0000256" key="4">
    <source>
        <dbReference type="ARBA" id="ARBA00022553"/>
    </source>
</evidence>